<dbReference type="EMBL" id="JAGEMK010000005">
    <property type="protein sequence ID" value="MBO1752289.1"/>
    <property type="molecule type" value="Genomic_DNA"/>
</dbReference>
<keyword evidence="2" id="KW-0378">Hydrolase</keyword>
<dbReference type="Pfam" id="PF00929">
    <property type="entry name" value="RNase_T"/>
    <property type="match status" value="1"/>
</dbReference>
<evidence type="ECO:0000256" key="3">
    <source>
        <dbReference type="ARBA" id="ARBA00022839"/>
    </source>
</evidence>
<dbReference type="GO" id="GO:0008408">
    <property type="term" value="F:3'-5' exonuclease activity"/>
    <property type="evidence" value="ECO:0007669"/>
    <property type="project" value="TreeGrafter"/>
</dbReference>
<dbReference type="RefSeq" id="WP_208055982.1">
    <property type="nucleotide sequence ID" value="NZ_JAGEMK010000005.1"/>
</dbReference>
<dbReference type="Gene3D" id="3.30.420.10">
    <property type="entry name" value="Ribonuclease H-like superfamily/Ribonuclease H"/>
    <property type="match status" value="1"/>
</dbReference>
<dbReference type="CDD" id="cd06127">
    <property type="entry name" value="DEDDh"/>
    <property type="match status" value="1"/>
</dbReference>
<dbReference type="SMART" id="SM00479">
    <property type="entry name" value="EXOIII"/>
    <property type="match status" value="1"/>
</dbReference>
<dbReference type="PANTHER" id="PTHR30231">
    <property type="entry name" value="DNA POLYMERASE III SUBUNIT EPSILON"/>
    <property type="match status" value="1"/>
</dbReference>
<dbReference type="SUPFAM" id="SSF53098">
    <property type="entry name" value="Ribonuclease H-like"/>
    <property type="match status" value="1"/>
</dbReference>
<keyword evidence="3" id="KW-0269">Exonuclease</keyword>
<dbReference type="InterPro" id="IPR012337">
    <property type="entry name" value="RNaseH-like_sf"/>
</dbReference>
<evidence type="ECO:0000256" key="2">
    <source>
        <dbReference type="ARBA" id="ARBA00022801"/>
    </source>
</evidence>
<dbReference type="GO" id="GO:0003676">
    <property type="term" value="F:nucleic acid binding"/>
    <property type="evidence" value="ECO:0007669"/>
    <property type="project" value="InterPro"/>
</dbReference>
<keyword evidence="1" id="KW-0540">Nuclease</keyword>
<sequence length="239" mass="26244">MAWIEGPVVGFDTETTGVDVGQDRIVTAAVVRRDGDETSVTSWLIDPGVEIPEGAAAIHGITTEHARRFGHAPAGALEEIATTLSRALMRGEPVVAYNASFDLSLLDAELRRYGLATVPERIEREVRVVVDPLVLDRSLDRFRRGKRKLGDLCAFYGVQSTADLHTADVDVLATLDVLAAIARRYPEVAETTLDTLHDRQIQAHRDWAEGFNAWRSRQGLTGPGAELTWPVRLQEPALV</sequence>
<evidence type="ECO:0000313" key="6">
    <source>
        <dbReference type="Proteomes" id="UP000664209"/>
    </source>
</evidence>
<evidence type="ECO:0000256" key="1">
    <source>
        <dbReference type="ARBA" id="ARBA00022722"/>
    </source>
</evidence>
<dbReference type="PANTHER" id="PTHR30231:SF4">
    <property type="entry name" value="PROTEIN NEN2"/>
    <property type="match status" value="1"/>
</dbReference>
<reference evidence="5" key="1">
    <citation type="submission" date="2021-03" db="EMBL/GenBank/DDBJ databases">
        <title>Actinotalea soli sp. nov., isolated from soil.</title>
        <authorList>
            <person name="Ping W."/>
            <person name="Zhang J."/>
        </authorList>
    </citation>
    <scope>NUCLEOTIDE SEQUENCE</scope>
    <source>
        <strain evidence="5">BY-33</strain>
    </source>
</reference>
<gene>
    <name evidence="5" type="ORF">J4G33_10795</name>
</gene>
<dbReference type="InterPro" id="IPR036397">
    <property type="entry name" value="RNaseH_sf"/>
</dbReference>
<dbReference type="InterPro" id="IPR013520">
    <property type="entry name" value="Ribonucl_H"/>
</dbReference>
<proteinExistence type="predicted"/>
<evidence type="ECO:0000259" key="4">
    <source>
        <dbReference type="SMART" id="SM00479"/>
    </source>
</evidence>
<dbReference type="AlphaFoldDB" id="A0A939RU73"/>
<keyword evidence="6" id="KW-1185">Reference proteome</keyword>
<feature type="domain" description="Exonuclease" evidence="4">
    <location>
        <begin position="7"/>
        <end position="187"/>
    </location>
</feature>
<dbReference type="GO" id="GO:0005829">
    <property type="term" value="C:cytosol"/>
    <property type="evidence" value="ECO:0007669"/>
    <property type="project" value="TreeGrafter"/>
</dbReference>
<dbReference type="NCBIfam" id="NF005927">
    <property type="entry name" value="PRK07942.1"/>
    <property type="match status" value="1"/>
</dbReference>
<organism evidence="5 6">
    <name type="scientific">Actinotalea soli</name>
    <dbReference type="NCBI Taxonomy" id="2819234"/>
    <lineage>
        <taxon>Bacteria</taxon>
        <taxon>Bacillati</taxon>
        <taxon>Actinomycetota</taxon>
        <taxon>Actinomycetes</taxon>
        <taxon>Micrococcales</taxon>
        <taxon>Cellulomonadaceae</taxon>
        <taxon>Actinotalea</taxon>
    </lineage>
</organism>
<dbReference type="Proteomes" id="UP000664209">
    <property type="component" value="Unassembled WGS sequence"/>
</dbReference>
<accession>A0A939RU73</accession>
<protein>
    <submittedName>
        <fullName evidence="5">DNA polymerase III subunit epsilon</fullName>
    </submittedName>
</protein>
<evidence type="ECO:0000313" key="5">
    <source>
        <dbReference type="EMBL" id="MBO1752289.1"/>
    </source>
</evidence>
<comment type="caution">
    <text evidence="5">The sequence shown here is derived from an EMBL/GenBank/DDBJ whole genome shotgun (WGS) entry which is preliminary data.</text>
</comment>
<name>A0A939RU73_9CELL</name>